<dbReference type="PANTHER" id="PTHR23419">
    <property type="entry name" value="DIVALENT CATION TOLERANCE CUTA-RELATED"/>
    <property type="match status" value="1"/>
</dbReference>
<dbReference type="InterPro" id="IPR004323">
    <property type="entry name" value="Ion_tolerance_CutA"/>
</dbReference>
<dbReference type="Proteomes" id="UP000298860">
    <property type="component" value="Unassembled WGS sequence"/>
</dbReference>
<dbReference type="AlphaFoldDB" id="A0A4D4J8R2"/>
<name>A0A4D4J8R2_9PSEU</name>
<dbReference type="Pfam" id="PF03091">
    <property type="entry name" value="CutA1"/>
    <property type="match status" value="1"/>
</dbReference>
<comment type="similarity">
    <text evidence="1">Belongs to the CutA family.</text>
</comment>
<sequence length="108" mass="11979">MAETHCMVITTIDSADAAERLARGIVEAHVGACAQVVGPIRSAYRWEGAVQVDQEWQIWVKTTTARLHRLIEHIENNHSYDVPEIVATPIIGGNAAYLRWVAEETQGD</sequence>
<dbReference type="SUPFAM" id="SSF54913">
    <property type="entry name" value="GlnB-like"/>
    <property type="match status" value="1"/>
</dbReference>
<keyword evidence="3" id="KW-1185">Reference proteome</keyword>
<organism evidence="2 3">
    <name type="scientific">Gandjariella thermophila</name>
    <dbReference type="NCBI Taxonomy" id="1931992"/>
    <lineage>
        <taxon>Bacteria</taxon>
        <taxon>Bacillati</taxon>
        <taxon>Actinomycetota</taxon>
        <taxon>Actinomycetes</taxon>
        <taxon>Pseudonocardiales</taxon>
        <taxon>Pseudonocardiaceae</taxon>
        <taxon>Gandjariella</taxon>
    </lineage>
</organism>
<proteinExistence type="inferred from homology"/>
<evidence type="ECO:0000313" key="3">
    <source>
        <dbReference type="Proteomes" id="UP000298860"/>
    </source>
</evidence>
<gene>
    <name evidence="2" type="primary">cutA</name>
    <name evidence="2" type="ORF">GTS_35470</name>
</gene>
<dbReference type="InterPro" id="IPR011322">
    <property type="entry name" value="N-reg_PII-like_a/b"/>
</dbReference>
<dbReference type="GO" id="GO:0010038">
    <property type="term" value="P:response to metal ion"/>
    <property type="evidence" value="ECO:0007669"/>
    <property type="project" value="InterPro"/>
</dbReference>
<evidence type="ECO:0000256" key="1">
    <source>
        <dbReference type="ARBA" id="ARBA00010169"/>
    </source>
</evidence>
<comment type="caution">
    <text evidence="2">The sequence shown here is derived from an EMBL/GenBank/DDBJ whole genome shotgun (WGS) entry which is preliminary data.</text>
</comment>
<reference evidence="3" key="1">
    <citation type="submission" date="2019-04" db="EMBL/GenBank/DDBJ databases">
        <title>Draft genome sequence of Pseudonocardiaceae bacterium SL3-2-4.</title>
        <authorList>
            <person name="Ningsih F."/>
            <person name="Yokota A."/>
            <person name="Sakai Y."/>
            <person name="Nanatani K."/>
            <person name="Yabe S."/>
            <person name="Oetari A."/>
            <person name="Sjamsuridzal W."/>
        </authorList>
    </citation>
    <scope>NUCLEOTIDE SEQUENCE [LARGE SCALE GENOMIC DNA]</scope>
    <source>
        <strain evidence="3">SL3-2-4</strain>
    </source>
</reference>
<dbReference type="Gene3D" id="3.30.70.120">
    <property type="match status" value="1"/>
</dbReference>
<evidence type="ECO:0000313" key="2">
    <source>
        <dbReference type="EMBL" id="GDY31914.1"/>
    </source>
</evidence>
<dbReference type="InterPro" id="IPR015867">
    <property type="entry name" value="N-reg_PII/ATP_PRibTrfase_C"/>
</dbReference>
<dbReference type="EMBL" id="BJFL01000019">
    <property type="protein sequence ID" value="GDY31914.1"/>
    <property type="molecule type" value="Genomic_DNA"/>
</dbReference>
<dbReference type="GO" id="GO:0005507">
    <property type="term" value="F:copper ion binding"/>
    <property type="evidence" value="ECO:0007669"/>
    <property type="project" value="TreeGrafter"/>
</dbReference>
<protein>
    <submittedName>
        <fullName evidence="2">Divalent cation tolerance protein</fullName>
    </submittedName>
</protein>
<dbReference type="RefSeq" id="WP_225978505.1">
    <property type="nucleotide sequence ID" value="NZ_BJFL01000019.1"/>
</dbReference>
<dbReference type="PANTHER" id="PTHR23419:SF8">
    <property type="entry name" value="FI09726P"/>
    <property type="match status" value="1"/>
</dbReference>
<accession>A0A4D4J8R2</accession>